<name>A0A813G1X8_POLGL</name>
<dbReference type="AlphaFoldDB" id="A0A813G1X8"/>
<accession>A0A813G1X8</accession>
<dbReference type="Proteomes" id="UP000654075">
    <property type="component" value="Unassembled WGS sequence"/>
</dbReference>
<proteinExistence type="predicted"/>
<gene>
    <name evidence="1" type="ORF">PGLA1383_LOCUS36661</name>
</gene>
<organism evidence="1 2">
    <name type="scientific">Polarella glacialis</name>
    <name type="common">Dinoflagellate</name>
    <dbReference type="NCBI Taxonomy" id="89957"/>
    <lineage>
        <taxon>Eukaryota</taxon>
        <taxon>Sar</taxon>
        <taxon>Alveolata</taxon>
        <taxon>Dinophyceae</taxon>
        <taxon>Suessiales</taxon>
        <taxon>Suessiaceae</taxon>
        <taxon>Polarella</taxon>
    </lineage>
</organism>
<reference evidence="1" key="1">
    <citation type="submission" date="2021-02" db="EMBL/GenBank/DDBJ databases">
        <authorList>
            <person name="Dougan E. K."/>
            <person name="Rhodes N."/>
            <person name="Thang M."/>
            <person name="Chan C."/>
        </authorList>
    </citation>
    <scope>NUCLEOTIDE SEQUENCE</scope>
</reference>
<comment type="caution">
    <text evidence="1">The sequence shown here is derived from an EMBL/GenBank/DDBJ whole genome shotgun (WGS) entry which is preliminary data.</text>
</comment>
<sequence length="107" mass="12156">MPSFSCELLYCLHTLWLDQAELRKLNSFQAKSKKEASKIPHSCISRVANESVLKQCDCRRLSYTLTQRQLVLLGCIAHLPDDSIYCFGHVCHFKRAVKPVELFGGKG</sequence>
<keyword evidence="2" id="KW-1185">Reference proteome</keyword>
<dbReference type="EMBL" id="CAJNNV010026818">
    <property type="protein sequence ID" value="CAE8619067.1"/>
    <property type="molecule type" value="Genomic_DNA"/>
</dbReference>
<evidence type="ECO:0000313" key="1">
    <source>
        <dbReference type="EMBL" id="CAE8619067.1"/>
    </source>
</evidence>
<evidence type="ECO:0000313" key="2">
    <source>
        <dbReference type="Proteomes" id="UP000654075"/>
    </source>
</evidence>
<protein>
    <submittedName>
        <fullName evidence="1">Uncharacterized protein</fullName>
    </submittedName>
</protein>